<evidence type="ECO:0000256" key="6">
    <source>
        <dbReference type="SAM" id="Phobius"/>
    </source>
</evidence>
<dbReference type="InterPro" id="IPR001733">
    <property type="entry name" value="Peptidase_S26B"/>
</dbReference>
<evidence type="ECO:0000256" key="3">
    <source>
        <dbReference type="ARBA" id="ARBA00022989"/>
    </source>
</evidence>
<proteinExistence type="predicted"/>
<protein>
    <recommendedName>
        <fullName evidence="5">Signal peptidase I</fullName>
        <ecNumber evidence="5">3.4.21.89</ecNumber>
    </recommendedName>
</protein>
<reference evidence="7 8" key="1">
    <citation type="journal article" date="2018" name="J. Microbiol.">
        <title>Bacillus spongiae sp. nov., isolated from sponge of Jeju Island.</title>
        <authorList>
            <person name="Lee G.E."/>
            <person name="Im W.T."/>
            <person name="Park J.S."/>
        </authorList>
    </citation>
    <scope>NUCLEOTIDE SEQUENCE [LARGE SCALE GENOMIC DNA]</scope>
    <source>
        <strain evidence="7 8">135PIL107-10</strain>
    </source>
</reference>
<dbReference type="NCBIfam" id="TIGR02228">
    <property type="entry name" value="sigpep_I_arch"/>
    <property type="match status" value="1"/>
</dbReference>
<dbReference type="RefSeq" id="WP_336587013.1">
    <property type="nucleotide sequence ID" value="NZ_JBBAXC010000008.1"/>
</dbReference>
<dbReference type="SUPFAM" id="SSF51306">
    <property type="entry name" value="LexA/Signal peptidase"/>
    <property type="match status" value="1"/>
</dbReference>
<evidence type="ECO:0000256" key="4">
    <source>
        <dbReference type="ARBA" id="ARBA00023136"/>
    </source>
</evidence>
<gene>
    <name evidence="7" type="ORF">WAK64_10950</name>
</gene>
<sequence>MVFNYFKKIISASITTILFIVFITLIFVAVSSKLSGGEPQIFGYQIKTVLSGSMEPDIKTGSIIAVKPGGDLTRFHDGDIITFKKEQDMLVTHRIVEVVKQNDQVMYRTKGDNNKTEDLDLVPSNNIVAEYTGITVPYVGYLMSSINSKNGAFLLIIPGILLLLYSVVSIWRTLSQIDLTTKEEKPQKNNAL</sequence>
<comment type="subcellular location">
    <subcellularLocation>
        <location evidence="1">Membrane</location>
    </subcellularLocation>
</comment>
<feature type="transmembrane region" description="Helical" evidence="6">
    <location>
        <begin position="152"/>
        <end position="171"/>
    </location>
</feature>
<keyword evidence="8" id="KW-1185">Reference proteome</keyword>
<dbReference type="GO" id="GO:0009003">
    <property type="term" value="F:signal peptidase activity"/>
    <property type="evidence" value="ECO:0007669"/>
    <property type="project" value="UniProtKB-EC"/>
</dbReference>
<dbReference type="InterPro" id="IPR036286">
    <property type="entry name" value="LexA/Signal_pep-like_sf"/>
</dbReference>
<evidence type="ECO:0000313" key="8">
    <source>
        <dbReference type="Proteomes" id="UP001312865"/>
    </source>
</evidence>
<keyword evidence="7" id="KW-0378">Hydrolase</keyword>
<keyword evidence="4 6" id="KW-0472">Membrane</keyword>
<dbReference type="EC" id="3.4.21.89" evidence="5"/>
<organism evidence="7 8">
    <name type="scientific">Bacillus spongiae</name>
    <dbReference type="NCBI Taxonomy" id="2683610"/>
    <lineage>
        <taxon>Bacteria</taxon>
        <taxon>Bacillati</taxon>
        <taxon>Bacillota</taxon>
        <taxon>Bacilli</taxon>
        <taxon>Bacillales</taxon>
        <taxon>Bacillaceae</taxon>
        <taxon>Bacillus</taxon>
    </lineage>
</organism>
<keyword evidence="2 6" id="KW-0812">Transmembrane</keyword>
<feature type="transmembrane region" description="Helical" evidence="6">
    <location>
        <begin position="12"/>
        <end position="30"/>
    </location>
</feature>
<evidence type="ECO:0000256" key="2">
    <source>
        <dbReference type="ARBA" id="ARBA00022692"/>
    </source>
</evidence>
<evidence type="ECO:0000256" key="5">
    <source>
        <dbReference type="NCBIfam" id="TIGR02228"/>
    </source>
</evidence>
<dbReference type="NCBIfam" id="NF046067">
    <property type="entry name" value="SigPepSipWBacil"/>
    <property type="match status" value="1"/>
</dbReference>
<evidence type="ECO:0000313" key="7">
    <source>
        <dbReference type="EMBL" id="MEI5907573.1"/>
    </source>
</evidence>
<dbReference type="CDD" id="cd06462">
    <property type="entry name" value="Peptidase_S24_S26"/>
    <property type="match status" value="1"/>
</dbReference>
<keyword evidence="3 6" id="KW-1133">Transmembrane helix</keyword>
<dbReference type="PANTHER" id="PTHR10806:SF6">
    <property type="entry name" value="SIGNAL PEPTIDASE COMPLEX CATALYTIC SUBUNIT SEC11"/>
    <property type="match status" value="1"/>
</dbReference>
<name>A0ABU8HEH0_9BACI</name>
<dbReference type="PANTHER" id="PTHR10806">
    <property type="entry name" value="SIGNAL PEPTIDASE COMPLEX CATALYTIC SUBUNIT SEC11"/>
    <property type="match status" value="1"/>
</dbReference>
<dbReference type="EMBL" id="JBBAXC010000008">
    <property type="protein sequence ID" value="MEI5907573.1"/>
    <property type="molecule type" value="Genomic_DNA"/>
</dbReference>
<accession>A0ABU8HEH0</accession>
<evidence type="ECO:0000256" key="1">
    <source>
        <dbReference type="ARBA" id="ARBA00004370"/>
    </source>
</evidence>
<dbReference type="PRINTS" id="PR00728">
    <property type="entry name" value="SIGNALPTASE"/>
</dbReference>
<comment type="caution">
    <text evidence="7">The sequence shown here is derived from an EMBL/GenBank/DDBJ whole genome shotgun (WGS) entry which is preliminary data.</text>
</comment>
<dbReference type="Proteomes" id="UP001312865">
    <property type="component" value="Unassembled WGS sequence"/>
</dbReference>